<dbReference type="Pfam" id="PF13174">
    <property type="entry name" value="TPR_6"/>
    <property type="match status" value="1"/>
</dbReference>
<dbReference type="Gene3D" id="1.25.40.10">
    <property type="entry name" value="Tetratricopeptide repeat domain"/>
    <property type="match status" value="1"/>
</dbReference>
<evidence type="ECO:0000313" key="1">
    <source>
        <dbReference type="EMBL" id="KMS92378.1"/>
    </source>
</evidence>
<dbReference type="SUPFAM" id="SSF48452">
    <property type="entry name" value="TPR-like"/>
    <property type="match status" value="1"/>
</dbReference>
<gene>
    <name evidence="1" type="ORF">BVRB_033390</name>
</gene>
<dbReference type="EMBL" id="KQ105204">
    <property type="protein sequence ID" value="KMS92378.1"/>
    <property type="molecule type" value="Genomic_DNA"/>
</dbReference>
<evidence type="ECO:0000313" key="2">
    <source>
        <dbReference type="Proteomes" id="UP000035740"/>
    </source>
</evidence>
<reference evidence="1 2" key="1">
    <citation type="journal article" date="2014" name="Nature">
        <title>The genome of the recently domesticated crop plant sugar beet (Beta vulgaris).</title>
        <authorList>
            <person name="Dohm J.C."/>
            <person name="Minoche A.E."/>
            <person name="Holtgrawe D."/>
            <person name="Capella-Gutierrez S."/>
            <person name="Zakrzewski F."/>
            <person name="Tafer H."/>
            <person name="Rupp O."/>
            <person name="Sorensen T.R."/>
            <person name="Stracke R."/>
            <person name="Reinhardt R."/>
            <person name="Goesmann A."/>
            <person name="Kraft T."/>
            <person name="Schulz B."/>
            <person name="Stadler P.F."/>
            <person name="Schmidt T."/>
            <person name="Gabaldon T."/>
            <person name="Lehrach H."/>
            <person name="Weisshaar B."/>
            <person name="Himmelbauer H."/>
        </authorList>
    </citation>
    <scope>NUCLEOTIDE SEQUENCE [LARGE SCALE GENOMIC DNA]</scope>
    <source>
        <tissue evidence="1">Taproot</tissue>
    </source>
</reference>
<dbReference type="InterPro" id="IPR011990">
    <property type="entry name" value="TPR-like_helical_dom_sf"/>
</dbReference>
<protein>
    <submittedName>
        <fullName evidence="1">Uncharacterized protein</fullName>
    </submittedName>
</protein>
<dbReference type="AlphaFoldDB" id="A0A0J8AXS1"/>
<dbReference type="Proteomes" id="UP000035740">
    <property type="component" value="Unassembled WGS sequence"/>
</dbReference>
<accession>A0A0J8AXS1</accession>
<dbReference type="OrthoDB" id="10653416at2759"/>
<keyword evidence="2" id="KW-1185">Reference proteome</keyword>
<sequence>MQQWVTAIEAESVNNDFVAPSPIYDLLHVCPQDLALYWIGRYEYLLGNTCEAFDRFTSSSKLNPAHAASHLWMGRCLDRLDRSGDALKAFAAAAHLAPYLAEAQFEYGRALCSPEIVSSAALAAATAAVSADLNFDEARLLKGRLSYEMGNVDSAYSEFSILAARHPDSAEYRIWKRRAFDDILQDR</sequence>
<dbReference type="InterPro" id="IPR019734">
    <property type="entry name" value="TPR_rpt"/>
</dbReference>
<name>A0A0J8AXS1_BETVV</name>
<proteinExistence type="predicted"/>
<dbReference type="Gramene" id="KMS92378">
    <property type="protein sequence ID" value="KMS92378"/>
    <property type="gene ID" value="BVRB_033390"/>
</dbReference>
<dbReference type="KEGG" id="bvg:104886003"/>
<organism evidence="1 2">
    <name type="scientific">Beta vulgaris subsp. vulgaris</name>
    <name type="common">Beet</name>
    <dbReference type="NCBI Taxonomy" id="3555"/>
    <lineage>
        <taxon>Eukaryota</taxon>
        <taxon>Viridiplantae</taxon>
        <taxon>Streptophyta</taxon>
        <taxon>Embryophyta</taxon>
        <taxon>Tracheophyta</taxon>
        <taxon>Spermatophyta</taxon>
        <taxon>Magnoliopsida</taxon>
        <taxon>eudicotyledons</taxon>
        <taxon>Gunneridae</taxon>
        <taxon>Pentapetalae</taxon>
        <taxon>Caryophyllales</taxon>
        <taxon>Chenopodiaceae</taxon>
        <taxon>Betoideae</taxon>
        <taxon>Beta</taxon>
    </lineage>
</organism>